<feature type="compositionally biased region" description="Basic residues" evidence="1">
    <location>
        <begin position="34"/>
        <end position="45"/>
    </location>
</feature>
<comment type="caution">
    <text evidence="2">The sequence shown here is derived from an EMBL/GenBank/DDBJ whole genome shotgun (WGS) entry which is preliminary data.</text>
</comment>
<keyword evidence="3" id="KW-1185">Reference proteome</keyword>
<name>A0AAI8VFQ2_9PEZI</name>
<evidence type="ECO:0000313" key="3">
    <source>
        <dbReference type="Proteomes" id="UP001295740"/>
    </source>
</evidence>
<evidence type="ECO:0000313" key="2">
    <source>
        <dbReference type="EMBL" id="CAJ2504133.1"/>
    </source>
</evidence>
<protein>
    <submittedName>
        <fullName evidence="2">Uu.00g115270.m01.CDS01</fullName>
    </submittedName>
</protein>
<accession>A0AAI8VFQ2</accession>
<feature type="region of interest" description="Disordered" evidence="1">
    <location>
        <begin position="30"/>
        <end position="57"/>
    </location>
</feature>
<dbReference type="EMBL" id="CAUWAG010000006">
    <property type="protein sequence ID" value="CAJ2504133.1"/>
    <property type="molecule type" value="Genomic_DNA"/>
</dbReference>
<sequence>MRLANIVPPVPPLGTTYFAQDTSSSCLCSGIPHGPRRASPARRKMGTSPPPSFNGTSGLNLVEATVVMPRPVIPQDPHSEPAIATGQYTAYVWVGPDGNVTDITSPMPNTTRGLW</sequence>
<proteinExistence type="predicted"/>
<dbReference type="AlphaFoldDB" id="A0AAI8VFQ2"/>
<evidence type="ECO:0000256" key="1">
    <source>
        <dbReference type="SAM" id="MobiDB-lite"/>
    </source>
</evidence>
<gene>
    <name evidence="2" type="ORF">KHLLAP_LOCUS4601</name>
</gene>
<organism evidence="2 3">
    <name type="scientific">Anthostomella pinea</name>
    <dbReference type="NCBI Taxonomy" id="933095"/>
    <lineage>
        <taxon>Eukaryota</taxon>
        <taxon>Fungi</taxon>
        <taxon>Dikarya</taxon>
        <taxon>Ascomycota</taxon>
        <taxon>Pezizomycotina</taxon>
        <taxon>Sordariomycetes</taxon>
        <taxon>Xylariomycetidae</taxon>
        <taxon>Xylariales</taxon>
        <taxon>Xylariaceae</taxon>
        <taxon>Anthostomella</taxon>
    </lineage>
</organism>
<reference evidence="2" key="1">
    <citation type="submission" date="2023-10" db="EMBL/GenBank/DDBJ databases">
        <authorList>
            <person name="Hackl T."/>
        </authorList>
    </citation>
    <scope>NUCLEOTIDE SEQUENCE</scope>
</reference>
<dbReference type="Proteomes" id="UP001295740">
    <property type="component" value="Unassembled WGS sequence"/>
</dbReference>